<dbReference type="SUPFAM" id="SSF53335">
    <property type="entry name" value="S-adenosyl-L-methionine-dependent methyltransferases"/>
    <property type="match status" value="1"/>
</dbReference>
<evidence type="ECO:0000313" key="3">
    <source>
        <dbReference type="Proteomes" id="UP000225972"/>
    </source>
</evidence>
<dbReference type="OrthoDB" id="5642573at2"/>
<dbReference type="Proteomes" id="UP000225972">
    <property type="component" value="Unassembled WGS sequence"/>
</dbReference>
<organism evidence="2 3">
    <name type="scientific">Pelagimonas phthalicica</name>
    <dbReference type="NCBI Taxonomy" id="1037362"/>
    <lineage>
        <taxon>Bacteria</taxon>
        <taxon>Pseudomonadati</taxon>
        <taxon>Pseudomonadota</taxon>
        <taxon>Alphaproteobacteria</taxon>
        <taxon>Rhodobacterales</taxon>
        <taxon>Roseobacteraceae</taxon>
        <taxon>Pelagimonas</taxon>
    </lineage>
</organism>
<dbReference type="InterPro" id="IPR013217">
    <property type="entry name" value="Methyltransf_12"/>
</dbReference>
<reference evidence="3" key="1">
    <citation type="submission" date="2017-05" db="EMBL/GenBank/DDBJ databases">
        <authorList>
            <person name="Rodrigo-Torres L."/>
            <person name="Arahal R. D."/>
            <person name="Lucena T."/>
        </authorList>
    </citation>
    <scope>NUCLEOTIDE SEQUENCE [LARGE SCALE GENOMIC DNA]</scope>
    <source>
        <strain evidence="3">CECT 8649</strain>
    </source>
</reference>
<sequence length="204" mass="22530">MQHDQFWNKIARKYAQDPISNMPAYEATLARVRELITPNMDVLELGCGTGTTALKLADAAGQYTGTDIASEMIKIANEKLAGSGAQNLRFETAAAGDAGQGSYDAVLGFNLFHLVQDPEAALAHVHGQLREGGLFISKTPCLGTRPWFIPMIKVMQWIGKAPRPVHSFRPTRLKTMIEAAGFEVEEMMYFQKQSISRFIVARKV</sequence>
<dbReference type="Gene3D" id="3.40.50.150">
    <property type="entry name" value="Vaccinia Virus protein VP39"/>
    <property type="match status" value="1"/>
</dbReference>
<accession>A0A238J816</accession>
<evidence type="ECO:0000313" key="2">
    <source>
        <dbReference type="EMBL" id="SMX26739.1"/>
    </source>
</evidence>
<evidence type="ECO:0000259" key="1">
    <source>
        <dbReference type="Pfam" id="PF08242"/>
    </source>
</evidence>
<dbReference type="AlphaFoldDB" id="A0A238J816"/>
<keyword evidence="3" id="KW-1185">Reference proteome</keyword>
<gene>
    <name evidence="2" type="ORF">TRP8649_00824</name>
</gene>
<name>A0A238J816_9RHOB</name>
<dbReference type="InterPro" id="IPR029063">
    <property type="entry name" value="SAM-dependent_MTases_sf"/>
</dbReference>
<dbReference type="RefSeq" id="WP_099242784.1">
    <property type="nucleotide sequence ID" value="NZ_FXXP01000001.1"/>
</dbReference>
<dbReference type="CDD" id="cd02440">
    <property type="entry name" value="AdoMet_MTases"/>
    <property type="match status" value="1"/>
</dbReference>
<dbReference type="Pfam" id="PF08242">
    <property type="entry name" value="Methyltransf_12"/>
    <property type="match status" value="1"/>
</dbReference>
<proteinExistence type="predicted"/>
<protein>
    <recommendedName>
        <fullName evidence="1">Methyltransferase type 12 domain-containing protein</fullName>
    </recommendedName>
</protein>
<dbReference type="PANTHER" id="PTHR43861">
    <property type="entry name" value="TRANS-ACONITATE 2-METHYLTRANSFERASE-RELATED"/>
    <property type="match status" value="1"/>
</dbReference>
<dbReference type="EMBL" id="FXXP01000001">
    <property type="protein sequence ID" value="SMX26739.1"/>
    <property type="molecule type" value="Genomic_DNA"/>
</dbReference>
<feature type="domain" description="Methyltransferase type 12" evidence="1">
    <location>
        <begin position="43"/>
        <end position="135"/>
    </location>
</feature>